<reference evidence="4 5" key="1">
    <citation type="submission" date="2024-04" db="EMBL/GenBank/DDBJ databases">
        <title>genome sequences of Mucor flavus KT1a and Helicostylum pulchrum KT1b strains isolation_sourced from the surface of a dry-aged beef.</title>
        <authorList>
            <person name="Toyotome T."/>
            <person name="Hosono M."/>
            <person name="Torimaru M."/>
            <person name="Fukuda K."/>
            <person name="Mikami N."/>
        </authorList>
    </citation>
    <scope>NUCLEOTIDE SEQUENCE [LARGE SCALE GENOMIC DNA]</scope>
    <source>
        <strain evidence="4 5">KT1b</strain>
    </source>
</reference>
<gene>
    <name evidence="4" type="ORF">HPULCUR_000717</name>
</gene>
<dbReference type="Proteomes" id="UP001476247">
    <property type="component" value="Unassembled WGS sequence"/>
</dbReference>
<keyword evidence="5" id="KW-1185">Reference proteome</keyword>
<keyword evidence="2" id="KW-1133">Transmembrane helix</keyword>
<proteinExistence type="predicted"/>
<feature type="compositionally biased region" description="Pro residues" evidence="1">
    <location>
        <begin position="84"/>
        <end position="100"/>
    </location>
</feature>
<feature type="chain" id="PRO_5046615692" evidence="3">
    <location>
        <begin position="18"/>
        <end position="160"/>
    </location>
</feature>
<accession>A0ABP9XKN5</accession>
<keyword evidence="2" id="KW-0812">Transmembrane</keyword>
<feature type="transmembrane region" description="Helical" evidence="2">
    <location>
        <begin position="126"/>
        <end position="146"/>
    </location>
</feature>
<keyword evidence="3" id="KW-0732">Signal</keyword>
<name>A0ABP9XKN5_9FUNG</name>
<evidence type="ECO:0000256" key="3">
    <source>
        <dbReference type="SAM" id="SignalP"/>
    </source>
</evidence>
<feature type="signal peptide" evidence="3">
    <location>
        <begin position="1"/>
        <end position="17"/>
    </location>
</feature>
<sequence length="160" mass="17205">MKVLFLIALFCITIVLADVLLPPPPPQQEMPTSTITITETSFTTLVPTATGSIITSNDALSINKTQAPPPSYQGQDLPGQTYYQPPPPPPQEGYAPPPPTNNAMGQRFTQFYAPPQNRSLGLKRRLCSAICCCILIGLIIGLATGLTRGSRGGYSNNCNW</sequence>
<evidence type="ECO:0000313" key="5">
    <source>
        <dbReference type="Proteomes" id="UP001476247"/>
    </source>
</evidence>
<evidence type="ECO:0000256" key="2">
    <source>
        <dbReference type="SAM" id="Phobius"/>
    </source>
</evidence>
<organism evidence="4 5">
    <name type="scientific">Helicostylum pulchrum</name>
    <dbReference type="NCBI Taxonomy" id="562976"/>
    <lineage>
        <taxon>Eukaryota</taxon>
        <taxon>Fungi</taxon>
        <taxon>Fungi incertae sedis</taxon>
        <taxon>Mucoromycota</taxon>
        <taxon>Mucoromycotina</taxon>
        <taxon>Mucoromycetes</taxon>
        <taxon>Mucorales</taxon>
        <taxon>Mucorineae</taxon>
        <taxon>Mucoraceae</taxon>
        <taxon>Helicostylum</taxon>
    </lineage>
</organism>
<keyword evidence="2" id="KW-0472">Membrane</keyword>
<protein>
    <submittedName>
        <fullName evidence="4">Uncharacterized protein</fullName>
    </submittedName>
</protein>
<evidence type="ECO:0000256" key="1">
    <source>
        <dbReference type="SAM" id="MobiDB-lite"/>
    </source>
</evidence>
<feature type="region of interest" description="Disordered" evidence="1">
    <location>
        <begin position="60"/>
        <end position="106"/>
    </location>
</feature>
<evidence type="ECO:0000313" key="4">
    <source>
        <dbReference type="EMBL" id="GAA5795361.1"/>
    </source>
</evidence>
<comment type="caution">
    <text evidence="4">The sequence shown here is derived from an EMBL/GenBank/DDBJ whole genome shotgun (WGS) entry which is preliminary data.</text>
</comment>
<dbReference type="EMBL" id="BAABUJ010000004">
    <property type="protein sequence ID" value="GAA5795361.1"/>
    <property type="molecule type" value="Genomic_DNA"/>
</dbReference>